<dbReference type="Gene3D" id="1.10.510.10">
    <property type="entry name" value="Transferase(Phosphotransferase) domain 1"/>
    <property type="match status" value="1"/>
</dbReference>
<reference evidence="2" key="1">
    <citation type="submission" date="2023-03" db="EMBL/GenBank/DDBJ databases">
        <title>Massive genome expansion in bonnet fungi (Mycena s.s.) driven by repeated elements and novel gene families across ecological guilds.</title>
        <authorList>
            <consortium name="Lawrence Berkeley National Laboratory"/>
            <person name="Harder C.B."/>
            <person name="Miyauchi S."/>
            <person name="Viragh M."/>
            <person name="Kuo A."/>
            <person name="Thoen E."/>
            <person name="Andreopoulos B."/>
            <person name="Lu D."/>
            <person name="Skrede I."/>
            <person name="Drula E."/>
            <person name="Henrissat B."/>
            <person name="Morin E."/>
            <person name="Kohler A."/>
            <person name="Barry K."/>
            <person name="LaButti K."/>
            <person name="Morin E."/>
            <person name="Salamov A."/>
            <person name="Lipzen A."/>
            <person name="Mereny Z."/>
            <person name="Hegedus B."/>
            <person name="Baldrian P."/>
            <person name="Stursova M."/>
            <person name="Weitz H."/>
            <person name="Taylor A."/>
            <person name="Grigoriev I.V."/>
            <person name="Nagy L.G."/>
            <person name="Martin F."/>
            <person name="Kauserud H."/>
        </authorList>
    </citation>
    <scope>NUCLEOTIDE SEQUENCE</scope>
    <source>
        <strain evidence="2">CBHHK002</strain>
    </source>
</reference>
<evidence type="ECO:0000313" key="2">
    <source>
        <dbReference type="EMBL" id="KAJ7352354.1"/>
    </source>
</evidence>
<dbReference type="Proteomes" id="UP001218218">
    <property type="component" value="Unassembled WGS sequence"/>
</dbReference>
<feature type="domain" description="Fungal-type protein kinase" evidence="1">
    <location>
        <begin position="88"/>
        <end position="191"/>
    </location>
</feature>
<dbReference type="Pfam" id="PF17667">
    <property type="entry name" value="Pkinase_fungal"/>
    <property type="match status" value="1"/>
</dbReference>
<gene>
    <name evidence="2" type="ORF">DFH08DRAFT_858621</name>
</gene>
<organism evidence="2 3">
    <name type="scientific">Mycena albidolilacea</name>
    <dbReference type="NCBI Taxonomy" id="1033008"/>
    <lineage>
        <taxon>Eukaryota</taxon>
        <taxon>Fungi</taxon>
        <taxon>Dikarya</taxon>
        <taxon>Basidiomycota</taxon>
        <taxon>Agaricomycotina</taxon>
        <taxon>Agaricomycetes</taxon>
        <taxon>Agaricomycetidae</taxon>
        <taxon>Agaricales</taxon>
        <taxon>Marasmiineae</taxon>
        <taxon>Mycenaceae</taxon>
        <taxon>Mycena</taxon>
    </lineage>
</organism>
<evidence type="ECO:0000259" key="1">
    <source>
        <dbReference type="Pfam" id="PF17667"/>
    </source>
</evidence>
<dbReference type="AlphaFoldDB" id="A0AAD7A8Y1"/>
<dbReference type="SUPFAM" id="SSF56112">
    <property type="entry name" value="Protein kinase-like (PK-like)"/>
    <property type="match status" value="1"/>
</dbReference>
<evidence type="ECO:0000313" key="3">
    <source>
        <dbReference type="Proteomes" id="UP001218218"/>
    </source>
</evidence>
<comment type="caution">
    <text evidence="2">The sequence shown here is derived from an EMBL/GenBank/DDBJ whole genome shotgun (WGS) entry which is preliminary data.</text>
</comment>
<dbReference type="InterPro" id="IPR011009">
    <property type="entry name" value="Kinase-like_dom_sf"/>
</dbReference>
<accession>A0AAD7A8Y1</accession>
<dbReference type="InterPro" id="IPR040976">
    <property type="entry name" value="Pkinase_fungal"/>
</dbReference>
<dbReference type="EMBL" id="JARIHO010000012">
    <property type="protein sequence ID" value="KAJ7352354.1"/>
    <property type="molecule type" value="Genomic_DNA"/>
</dbReference>
<proteinExistence type="predicted"/>
<keyword evidence="3" id="KW-1185">Reference proteome</keyword>
<protein>
    <recommendedName>
        <fullName evidence="1">Fungal-type protein kinase domain-containing protein</fullName>
    </recommendedName>
</protein>
<name>A0AAD7A8Y1_9AGAR</name>
<sequence>MSFIAEGRLWREKIIVDALHTADVQPAPAYAPKILAAFAAHDSPSPSPPNDSEILRNRKRPAGALEGLPAMVPRHLEIMAFDSPPDACNLKDVPSAPEFLAAAEDLFRAILDAFRRRVLHRDISVNNVLAAHNQLLMVDWEIGRRFQEPLSAAGRGTVTGTLDTMSMASLANRDPLPHDDIESAVYVFLKVLTQTFVPPVDQEREWAAILDAYCWDDPDVQPQRLLTMRGYMWTGRNMIDSTVDKTVQIFRSGGHATRAQLVLSLLSLPLPDQRKLIDSSDYDAILSSLQDLVEQAVAAVRSVDASSLIWNSAEVADAGQEEI</sequence>